<reference evidence="1 2" key="1">
    <citation type="submission" date="2019-11" db="EMBL/GenBank/DDBJ databases">
        <title>Comparative genomics of hydrocarbon-degrading Desulfosarcina strains.</title>
        <authorList>
            <person name="Watanabe M."/>
            <person name="Kojima H."/>
            <person name="Fukui M."/>
        </authorList>
    </citation>
    <scope>NUCLEOTIDE SEQUENCE [LARGE SCALE GENOMIC DNA]</scope>
    <source>
        <strain evidence="1 2">PP31</strain>
    </source>
</reference>
<dbReference type="KEGG" id="dwd:DSCW_44860"/>
<protein>
    <recommendedName>
        <fullName evidence="3">Cupin</fullName>
    </recommendedName>
</protein>
<keyword evidence="2" id="KW-1185">Reference proteome</keyword>
<organism evidence="1 2">
    <name type="scientific">Desulfosarcina widdelii</name>
    <dbReference type="NCBI Taxonomy" id="947919"/>
    <lineage>
        <taxon>Bacteria</taxon>
        <taxon>Pseudomonadati</taxon>
        <taxon>Thermodesulfobacteriota</taxon>
        <taxon>Desulfobacteria</taxon>
        <taxon>Desulfobacterales</taxon>
        <taxon>Desulfosarcinaceae</taxon>
        <taxon>Desulfosarcina</taxon>
    </lineage>
</organism>
<dbReference type="SUPFAM" id="SSF51182">
    <property type="entry name" value="RmlC-like cupins"/>
    <property type="match status" value="1"/>
</dbReference>
<evidence type="ECO:0000313" key="2">
    <source>
        <dbReference type="Proteomes" id="UP000427769"/>
    </source>
</evidence>
<sequence length="104" mass="11153">MFIDGSTRAYTALRTAAIGLGTYQPGWRWSLHAGPQTGKESENHIGYIISGRMMVSDTSGNQVEIEAGCAFEIEPGSDAWVIGDEPCVALDFIPLHDPSDPAVT</sequence>
<dbReference type="InterPro" id="IPR011051">
    <property type="entry name" value="RmlC_Cupin_sf"/>
</dbReference>
<dbReference type="Proteomes" id="UP000427769">
    <property type="component" value="Chromosome"/>
</dbReference>
<evidence type="ECO:0000313" key="1">
    <source>
        <dbReference type="EMBL" id="BBO77069.1"/>
    </source>
</evidence>
<dbReference type="Gene3D" id="2.60.120.10">
    <property type="entry name" value="Jelly Rolls"/>
    <property type="match status" value="1"/>
</dbReference>
<gene>
    <name evidence="1" type="ORF">DSCW_44860</name>
</gene>
<evidence type="ECO:0008006" key="3">
    <source>
        <dbReference type="Google" id="ProtNLM"/>
    </source>
</evidence>
<dbReference type="InterPro" id="IPR014710">
    <property type="entry name" value="RmlC-like_jellyroll"/>
</dbReference>
<dbReference type="EMBL" id="AP021875">
    <property type="protein sequence ID" value="BBO77069.1"/>
    <property type="molecule type" value="Genomic_DNA"/>
</dbReference>
<dbReference type="AlphaFoldDB" id="A0A5K7ZA87"/>
<proteinExistence type="predicted"/>
<name>A0A5K7ZA87_9BACT</name>
<accession>A0A5K7ZA87</accession>